<evidence type="ECO:0000259" key="6">
    <source>
        <dbReference type="SMART" id="SM00988"/>
    </source>
</evidence>
<dbReference type="InterPro" id="IPR012406">
    <property type="entry name" value="UreE"/>
</dbReference>
<dbReference type="SMART" id="SM00988">
    <property type="entry name" value="UreE_N"/>
    <property type="match status" value="1"/>
</dbReference>
<gene>
    <name evidence="5 7" type="primary">ureE</name>
    <name evidence="7" type="ORF">DBZ36_20190</name>
</gene>
<dbReference type="Pfam" id="PF02814">
    <property type="entry name" value="UreE_N"/>
    <property type="match status" value="1"/>
</dbReference>
<evidence type="ECO:0000313" key="7">
    <source>
        <dbReference type="EMBL" id="RKF12790.1"/>
    </source>
</evidence>
<name>A0A420E5Q8_9ALTE</name>
<evidence type="ECO:0000256" key="5">
    <source>
        <dbReference type="HAMAP-Rule" id="MF_00822"/>
    </source>
</evidence>
<proteinExistence type="inferred from homology"/>
<dbReference type="EMBL" id="RAQO01000013">
    <property type="protein sequence ID" value="RKF12790.1"/>
    <property type="molecule type" value="Genomic_DNA"/>
</dbReference>
<dbReference type="GO" id="GO:0016151">
    <property type="term" value="F:nickel cation binding"/>
    <property type="evidence" value="ECO:0007669"/>
    <property type="project" value="UniProtKB-UniRule"/>
</dbReference>
<evidence type="ECO:0000256" key="3">
    <source>
        <dbReference type="ARBA" id="ARBA00022596"/>
    </source>
</evidence>
<evidence type="ECO:0000256" key="4">
    <source>
        <dbReference type="ARBA" id="ARBA00023186"/>
    </source>
</evidence>
<dbReference type="PIRSF" id="PIRSF036402">
    <property type="entry name" value="Ureas_acces_UreE"/>
    <property type="match status" value="1"/>
</dbReference>
<evidence type="ECO:0000313" key="8">
    <source>
        <dbReference type="Proteomes" id="UP000286482"/>
    </source>
</evidence>
<dbReference type="NCBIfam" id="NF009751">
    <property type="entry name" value="PRK13261.1-1"/>
    <property type="match status" value="1"/>
</dbReference>
<dbReference type="GO" id="GO:0006457">
    <property type="term" value="P:protein folding"/>
    <property type="evidence" value="ECO:0007669"/>
    <property type="project" value="InterPro"/>
</dbReference>
<sequence length="154" mass="16793">MIELTTIIERSDAQNLQTTACLSLPINARIKSRIKVELDSGESAGLFLPRGKVLRDGDVLANEAGLHVLIKAADEQVSTVHCADAHLLSRACYHLGNRHVPLQIEANWVRYQHDHVLDAMLRDLGLSVDVAMHPFEPEPGAYGGSSAGGHSHHH</sequence>
<dbReference type="GO" id="GO:0065003">
    <property type="term" value="P:protein-containing complex assembly"/>
    <property type="evidence" value="ECO:0007669"/>
    <property type="project" value="InterPro"/>
</dbReference>
<evidence type="ECO:0000256" key="2">
    <source>
        <dbReference type="ARBA" id="ARBA00022490"/>
    </source>
</evidence>
<evidence type="ECO:0000256" key="1">
    <source>
        <dbReference type="ARBA" id="ARBA00004496"/>
    </source>
</evidence>
<comment type="similarity">
    <text evidence="5">Belongs to the UreE family.</text>
</comment>
<dbReference type="OrthoDB" id="5421304at2"/>
<protein>
    <recommendedName>
        <fullName evidence="5">Urease accessory protein UreE</fullName>
    </recommendedName>
</protein>
<keyword evidence="3 5" id="KW-0533">Nickel</keyword>
<dbReference type="Pfam" id="PF05194">
    <property type="entry name" value="UreE_C"/>
    <property type="match status" value="1"/>
</dbReference>
<dbReference type="SUPFAM" id="SSF69737">
    <property type="entry name" value="Urease metallochaperone UreE, C-terminal domain"/>
    <property type="match status" value="1"/>
</dbReference>
<dbReference type="InterPro" id="IPR004029">
    <property type="entry name" value="UreE_N"/>
</dbReference>
<feature type="domain" description="UreE urease accessory N-terminal" evidence="6">
    <location>
        <begin position="4"/>
        <end position="68"/>
    </location>
</feature>
<keyword evidence="2 5" id="KW-0963">Cytoplasm</keyword>
<comment type="subcellular location">
    <subcellularLocation>
        <location evidence="1 5">Cytoplasm</location>
    </subcellularLocation>
</comment>
<dbReference type="GO" id="GO:0019627">
    <property type="term" value="P:urea metabolic process"/>
    <property type="evidence" value="ECO:0007669"/>
    <property type="project" value="InterPro"/>
</dbReference>
<comment type="caution">
    <text evidence="7">The sequence shown here is derived from an EMBL/GenBank/DDBJ whole genome shotgun (WGS) entry which is preliminary data.</text>
</comment>
<dbReference type="GO" id="GO:0051082">
    <property type="term" value="F:unfolded protein binding"/>
    <property type="evidence" value="ECO:0007669"/>
    <property type="project" value="UniProtKB-UniRule"/>
</dbReference>
<dbReference type="Proteomes" id="UP000286482">
    <property type="component" value="Unassembled WGS sequence"/>
</dbReference>
<reference evidence="7 8" key="1">
    <citation type="submission" date="2018-09" db="EMBL/GenBank/DDBJ databases">
        <authorList>
            <person name="Wang Z."/>
        </authorList>
    </citation>
    <scope>NUCLEOTIDE SEQUENCE [LARGE SCALE GENOMIC DNA]</scope>
    <source>
        <strain evidence="7 8">ALS 81</strain>
    </source>
</reference>
<dbReference type="RefSeq" id="WP_120356797.1">
    <property type="nucleotide sequence ID" value="NZ_RAQO01000013.1"/>
</dbReference>
<dbReference type="CDD" id="cd00571">
    <property type="entry name" value="UreE"/>
    <property type="match status" value="1"/>
</dbReference>
<dbReference type="InterPro" id="IPR036118">
    <property type="entry name" value="UreE_N_sf"/>
</dbReference>
<comment type="function">
    <text evidence="5">Involved in urease metallocenter assembly. Binds nickel. Probably functions as a nickel donor during metallocenter assembly.</text>
</comment>
<organism evidence="7 8">
    <name type="scientific">Alginatibacterium sediminis</name>
    <dbReference type="NCBI Taxonomy" id="2164068"/>
    <lineage>
        <taxon>Bacteria</taxon>
        <taxon>Pseudomonadati</taxon>
        <taxon>Pseudomonadota</taxon>
        <taxon>Gammaproteobacteria</taxon>
        <taxon>Alteromonadales</taxon>
        <taxon>Alteromonadaceae</taxon>
        <taxon>Alginatibacterium</taxon>
    </lineage>
</organism>
<dbReference type="InterPro" id="IPR007864">
    <property type="entry name" value="UreE_C_dom"/>
</dbReference>
<dbReference type="GO" id="GO:0005737">
    <property type="term" value="C:cytoplasm"/>
    <property type="evidence" value="ECO:0007669"/>
    <property type="project" value="UniProtKB-SubCell"/>
</dbReference>
<dbReference type="Gene3D" id="3.30.70.790">
    <property type="entry name" value="UreE, C-terminal domain"/>
    <property type="match status" value="1"/>
</dbReference>
<dbReference type="SUPFAM" id="SSF69287">
    <property type="entry name" value="Urease metallochaperone UreE, N-terminal domain"/>
    <property type="match status" value="1"/>
</dbReference>
<dbReference type="AlphaFoldDB" id="A0A420E5Q8"/>
<keyword evidence="4 5" id="KW-0143">Chaperone</keyword>
<dbReference type="Gene3D" id="2.60.260.20">
    <property type="entry name" value="Urease metallochaperone UreE, N-terminal domain"/>
    <property type="match status" value="1"/>
</dbReference>
<keyword evidence="8" id="KW-1185">Reference proteome</keyword>
<dbReference type="HAMAP" id="MF_00822">
    <property type="entry name" value="UreE"/>
    <property type="match status" value="1"/>
</dbReference>
<accession>A0A420E5Q8</accession>